<dbReference type="RefSeq" id="WP_237873609.1">
    <property type="nucleotide sequence ID" value="NZ_JAKLTR010000009.1"/>
</dbReference>
<protein>
    <recommendedName>
        <fullName evidence="4">Beta-lactamase-inhibitor-like PepSY-like domain-containing protein</fullName>
    </recommendedName>
</protein>
<proteinExistence type="predicted"/>
<dbReference type="Proteomes" id="UP001165367">
    <property type="component" value="Unassembled WGS sequence"/>
</dbReference>
<organism evidence="2 3">
    <name type="scientific">Terrimonas ginsenosidimutans</name>
    <dbReference type="NCBI Taxonomy" id="2908004"/>
    <lineage>
        <taxon>Bacteria</taxon>
        <taxon>Pseudomonadati</taxon>
        <taxon>Bacteroidota</taxon>
        <taxon>Chitinophagia</taxon>
        <taxon>Chitinophagales</taxon>
        <taxon>Chitinophagaceae</taxon>
        <taxon>Terrimonas</taxon>
    </lineage>
</organism>
<feature type="signal peptide" evidence="1">
    <location>
        <begin position="1"/>
        <end position="19"/>
    </location>
</feature>
<accession>A0ABS9KTH9</accession>
<keyword evidence="3" id="KW-1185">Reference proteome</keyword>
<gene>
    <name evidence="2" type="ORF">LZZ85_15135</name>
</gene>
<reference evidence="2" key="1">
    <citation type="submission" date="2022-01" db="EMBL/GenBank/DDBJ databases">
        <authorList>
            <person name="Jo J.-H."/>
            <person name="Im W.-T."/>
        </authorList>
    </citation>
    <scope>NUCLEOTIDE SEQUENCE</scope>
    <source>
        <strain evidence="2">NA20</strain>
    </source>
</reference>
<dbReference type="SUPFAM" id="SSF160574">
    <property type="entry name" value="BT0923-like"/>
    <property type="match status" value="1"/>
</dbReference>
<dbReference type="Gene3D" id="3.10.450.360">
    <property type="match status" value="1"/>
</dbReference>
<keyword evidence="1" id="KW-0732">Signal</keyword>
<evidence type="ECO:0000313" key="3">
    <source>
        <dbReference type="Proteomes" id="UP001165367"/>
    </source>
</evidence>
<feature type="chain" id="PRO_5045169190" description="Beta-lactamase-inhibitor-like PepSY-like domain-containing protein" evidence="1">
    <location>
        <begin position="20"/>
        <end position="145"/>
    </location>
</feature>
<evidence type="ECO:0000313" key="2">
    <source>
        <dbReference type="EMBL" id="MCG2615633.1"/>
    </source>
</evidence>
<sequence>MKKIILTIAIAISSFAVFANNTDINSSVLKAFNKEFSGASEVTWTAGAQFYKASFVHNTQHLTAFYTYSGELLSVARNISSLDLPMNLQASLRKDYGGRWITELFEMSSEEGTTYYITLEQADSKIVLQSADGFQWSVYRKAVMA</sequence>
<dbReference type="EMBL" id="JAKLTR010000009">
    <property type="protein sequence ID" value="MCG2615633.1"/>
    <property type="molecule type" value="Genomic_DNA"/>
</dbReference>
<evidence type="ECO:0000256" key="1">
    <source>
        <dbReference type="SAM" id="SignalP"/>
    </source>
</evidence>
<evidence type="ECO:0008006" key="4">
    <source>
        <dbReference type="Google" id="ProtNLM"/>
    </source>
</evidence>
<comment type="caution">
    <text evidence="2">The sequence shown here is derived from an EMBL/GenBank/DDBJ whole genome shotgun (WGS) entry which is preliminary data.</text>
</comment>
<name>A0ABS9KTH9_9BACT</name>